<gene>
    <name evidence="1" type="primary">COL6A2</name>
    <name evidence="1" type="ORF">GBF38_017185</name>
</gene>
<name>A0ACB7EF98_NIBAL</name>
<keyword evidence="1" id="KW-0176">Collagen</keyword>
<keyword evidence="2" id="KW-1185">Reference proteome</keyword>
<evidence type="ECO:0000313" key="1">
    <source>
        <dbReference type="EMBL" id="KAG8000714.1"/>
    </source>
</evidence>
<evidence type="ECO:0000313" key="2">
    <source>
        <dbReference type="Proteomes" id="UP000805704"/>
    </source>
</evidence>
<sequence>MIIDCPIKVFFAIDTSETIALQESPPGALVNDLKEYTKTFAQGLNEEQFKDQVKFSWSIGGLDYSQTQDIFSEFTTKANFIRNVNGIIYKGKGTFTDCALRRMAEKMTQQYSGTPAVLFSVFITDGHVTGSPCGGMKAMSEKAEEKGIHIFAVAATNITNESGMDEIASSPREVYRYNYTAVTFKGARKALNYKSIERIIQAMKHQAYEKCYFKHTCYTVPGPPGVKGYPGQKGTKGDSGPPGSKGEKGKQGDPGIEGPIGPPGPKGPDGFSGDFGDPGTPGENGTKGDPGAPGRSGPLGPKGNEGPKGEKGYPGNPGPPGTKGSRGRRGDIGIKGGQGTDGNKGDKGERGPMGNMGPPGEDGNKGSKGSKGSIGDPGPFGDPGTLDQRETKVIQVEKGPGVPEVTVVKKDSLETKDPKETMPTDPVLVFSLSSDCEKHCGALDIVFVIDSSESVGMTNFTLEKNFVINTINRLGSMASDPMSPTGTRVGVVQYSHNGTFEAVRIDDPTINSMSTFKTAVKNLQWIAGGTFTPSALKFAYDHLIRDSKRARAKISVVVVTDGRFDPRDDEDLTYLCNFDNVVVNAIGVGDMFKKAKDDENLLSIACNNPGRVTEMKRYVDLVADVFIEEMETVLCPEPEIVCPELPCNGELHVAPCVRRPVDLVFLLDGSERLGTKNFGQVREFLQKVSEHLQLAHSKTDRSGARLALIEYGTHDHSHVAFALTHNSAVINDGIARPALSGLCFERGSCHHQNHRRYLGQRNCSPDETPRRDFICFHHRRHF</sequence>
<accession>A0ACB7EF98</accession>
<comment type="caution">
    <text evidence="1">The sequence shown here is derived from an EMBL/GenBank/DDBJ whole genome shotgun (WGS) entry which is preliminary data.</text>
</comment>
<proteinExistence type="predicted"/>
<reference evidence="1" key="1">
    <citation type="submission" date="2020-04" db="EMBL/GenBank/DDBJ databases">
        <title>A chromosome-scale assembly and high-density genetic map of the yellow drum (Nibea albiflora) genome.</title>
        <authorList>
            <person name="Xu D."/>
            <person name="Zhang W."/>
            <person name="Chen R."/>
            <person name="Tan P."/>
            <person name="Wang L."/>
            <person name="Song H."/>
            <person name="Tian L."/>
            <person name="Zhu Q."/>
            <person name="Wang B."/>
        </authorList>
    </citation>
    <scope>NUCLEOTIDE SEQUENCE</scope>
    <source>
        <strain evidence="1">ZJHYS-2018</strain>
    </source>
</reference>
<dbReference type="EMBL" id="CM024796">
    <property type="protein sequence ID" value="KAG8000714.1"/>
    <property type="molecule type" value="Genomic_DNA"/>
</dbReference>
<organism evidence="1 2">
    <name type="scientific">Nibea albiflora</name>
    <name type="common">Yellow drum</name>
    <name type="synonym">Corvina albiflora</name>
    <dbReference type="NCBI Taxonomy" id="240163"/>
    <lineage>
        <taxon>Eukaryota</taxon>
        <taxon>Metazoa</taxon>
        <taxon>Chordata</taxon>
        <taxon>Craniata</taxon>
        <taxon>Vertebrata</taxon>
        <taxon>Euteleostomi</taxon>
        <taxon>Actinopterygii</taxon>
        <taxon>Neopterygii</taxon>
        <taxon>Teleostei</taxon>
        <taxon>Neoteleostei</taxon>
        <taxon>Acanthomorphata</taxon>
        <taxon>Eupercaria</taxon>
        <taxon>Sciaenidae</taxon>
        <taxon>Nibea</taxon>
    </lineage>
</organism>
<protein>
    <submittedName>
        <fullName evidence="1">Collagen alpha-2(VI) chain</fullName>
    </submittedName>
</protein>
<dbReference type="Proteomes" id="UP000805704">
    <property type="component" value="Chromosome 8"/>
</dbReference>